<reference evidence="1 2" key="1">
    <citation type="submission" date="2011-10" db="EMBL/GenBank/DDBJ databases">
        <authorList>
            <person name="Burke D."/>
        </authorList>
    </citation>
    <scope>NUCLEOTIDE SEQUENCE [LARGE SCALE GENOMIC DNA]</scope>
    <source>
        <strain evidence="1">VB_CsaP_GAP-52</strain>
    </source>
</reference>
<keyword evidence="2" id="KW-1185">Reference proteome</keyword>
<name>K4F9S7_9CAUD</name>
<dbReference type="Proteomes" id="UP000000456">
    <property type="component" value="Segment"/>
</dbReference>
<protein>
    <submittedName>
        <fullName evidence="1">Uncharacterized protein</fullName>
    </submittedName>
</protein>
<evidence type="ECO:0000313" key="2">
    <source>
        <dbReference type="Proteomes" id="UP000000456"/>
    </source>
</evidence>
<proteinExistence type="predicted"/>
<gene>
    <name evidence="1" type="ORF">GAP52_036</name>
</gene>
<organism evidence="1 2">
    <name type="scientific">Cronobacter phage vB_CsaP_GAP52</name>
    <dbReference type="NCBI Taxonomy" id="1141137"/>
    <lineage>
        <taxon>Viruses</taxon>
        <taxon>Duplodnaviria</taxon>
        <taxon>Heunggongvirae</taxon>
        <taxon>Uroviricota</taxon>
        <taxon>Caudoviricetes</taxon>
        <taxon>Grimontviridae</taxon>
        <taxon>Crifsvirus</taxon>
        <taxon>Crifsvirus GAP52</taxon>
    </lineage>
</organism>
<sequence length="70" mass="8304">MARKPRKPKVKPIINLWDMDEETIQKVITHLEKDFPLSGMLIRYKAEIGRRNDGLSVEDFYKVKEDDEDL</sequence>
<dbReference type="GeneID" id="13994350"/>
<accession>K4F9S7</accession>
<evidence type="ECO:0000313" key="1">
    <source>
        <dbReference type="EMBL" id="AFC22030.1"/>
    </source>
</evidence>
<dbReference type="RefSeq" id="YP_006987685.1">
    <property type="nucleotide sequence ID" value="NC_019402.1"/>
</dbReference>
<dbReference type="KEGG" id="vg:13994350"/>
<dbReference type="EMBL" id="JN882286">
    <property type="protein sequence ID" value="AFC22030.1"/>
    <property type="molecule type" value="Genomic_DNA"/>
</dbReference>